<comment type="caution">
    <text evidence="1">The sequence shown here is derived from an EMBL/GenBank/DDBJ whole genome shotgun (WGS) entry which is preliminary data.</text>
</comment>
<gene>
    <name evidence="1" type="ORF">J057_01199</name>
</gene>
<accession>N6X794</accession>
<proteinExistence type="predicted"/>
<evidence type="ECO:0008006" key="3">
    <source>
        <dbReference type="Google" id="ProtNLM"/>
    </source>
</evidence>
<dbReference type="HOGENOM" id="CLU_137362_0_0_6"/>
<name>N6X794_9GAMM</name>
<protein>
    <recommendedName>
        <fullName evidence="3">Class I SAM-dependent methyltransferase</fullName>
    </recommendedName>
</protein>
<dbReference type="RefSeq" id="WP_004582786.1">
    <property type="nucleotide sequence ID" value="NZ_AP028878.1"/>
</dbReference>
<keyword evidence="2" id="KW-1185">Reference proteome</keyword>
<organism evidence="1 2">
    <name type="scientific">Marinobacter nanhaiticus D15-8W</name>
    <dbReference type="NCBI Taxonomy" id="626887"/>
    <lineage>
        <taxon>Bacteria</taxon>
        <taxon>Pseudomonadati</taxon>
        <taxon>Pseudomonadota</taxon>
        <taxon>Gammaproteobacteria</taxon>
        <taxon>Pseudomonadales</taxon>
        <taxon>Marinobacteraceae</taxon>
        <taxon>Marinobacter</taxon>
    </lineage>
</organism>
<evidence type="ECO:0000313" key="2">
    <source>
        <dbReference type="Proteomes" id="UP000013165"/>
    </source>
</evidence>
<sequence length="153" mass="17431">MLANTLKQLLGEYRPERLLVAGEAAREVGSEWVDHSGAELVDLTENPLGIMEQPRGVADLALITDILSHLSHDDARQLLGWLRNAGARRVAVSVAPGDDWSFNDMIALAFRRYSALDDGTTVYAYDIETYNRPRDWNNPRYWANPENWGKYRW</sequence>
<dbReference type="eggNOG" id="ENOG50332ME">
    <property type="taxonomic scope" value="Bacteria"/>
</dbReference>
<dbReference type="EMBL" id="APLQ01000007">
    <property type="protein sequence ID" value="ENO17013.1"/>
    <property type="molecule type" value="Genomic_DNA"/>
</dbReference>
<dbReference type="AlphaFoldDB" id="N6X794"/>
<dbReference type="OrthoDB" id="5609094at2"/>
<reference evidence="1 2" key="1">
    <citation type="journal article" date="2013" name="Genome Announc.">
        <title>Genome Sequence of the Polycyclic Aromatic Hydrocarbon-Degrading Bacterium Strain Marinobacter nanhaiticus D15-8WT.</title>
        <authorList>
            <person name="Cui Z."/>
            <person name="Gao W."/>
            <person name="Li Q."/>
            <person name="Xu G."/>
            <person name="Zheng L."/>
        </authorList>
    </citation>
    <scope>NUCLEOTIDE SEQUENCE [LARGE SCALE GENOMIC DNA]</scope>
    <source>
        <strain evidence="1 2">D15-8W</strain>
    </source>
</reference>
<dbReference type="InterPro" id="IPR046199">
    <property type="entry name" value="DUF6231"/>
</dbReference>
<dbReference type="STRING" id="626887.J057_01199"/>
<dbReference type="Proteomes" id="UP000013165">
    <property type="component" value="Unassembled WGS sequence"/>
</dbReference>
<evidence type="ECO:0000313" key="1">
    <source>
        <dbReference type="EMBL" id="ENO17013.1"/>
    </source>
</evidence>
<dbReference type="PATRIC" id="fig|626887.3.peg.220"/>
<dbReference type="Pfam" id="PF19742">
    <property type="entry name" value="DUF6231"/>
    <property type="match status" value="1"/>
</dbReference>